<sequence>MSKLPTNIRSAGNGPSAKGGVSVGSNLPYAFRPPFEIGSEVPSPELKGPYLDPGQFQDFRTKYATGLCGQSFYSSPSASHEHRNLSRYPSPRSITRQPDYTANQPEVFDGSHMLLALQKVSHSHPEQDVRAIPQSAPLRQQVNDTSGPRHNESQHLVRCYVKAYQNRCLKSQPKSSVGGRYQCTSGCGYKTKRKDDWRRHEEINHPQDVWICSLCPSPLKSAFLTHRSDKLNGHVKKIHKGANPRIVAKESKVKFDAGFDLRCGFCTDTFETWAQRISHIANHFESGLSIDEWKTLNRRSTQPEKDLGVSDGSNDNSIDQLPHPSKKDALPFEAQEKDASSFSPQATTPQDGLDLRGLPSLPSAERFSLQHARQFDLQAATPATSHTPETNSEYNQAMLRCILHRSLIDLPTFAVSNLETGKSIVPKPGISNSSRPFNTLRSPVDLNLAGFGSHLGCEDPIRHHTQLPESEQSSSPRPRQPLSSQTAASRAAIKRRLGGKEDANPNEDEDENGNPKKPRNSNVQSDGQKGLTLACPYQKHEMEHGLGRTCRGIAVTNPSEMTRHLQSNHHIFIMLCRQCNTHILEKKDWETQHGKNPVCTPQKQARGNARKAQWQALYIKLFPNASRTPSPWNGDDPDQPITRGRTNHEIHAHAPIRPLAADNSLFLSKHPISQPLEVPQMIDEVREDFLGLASQAQIPSTIDGDDPSDQGYAQQETDANYMVIKFKNAFIDFMKSKPASTQGEFTRLVRAYQHECYKDLRLAPWAKDNPLSTITFSEQRTDGGFIDEFVDVTIKLPSSLKCQLAQRLYDYVRGLSDWQPSILPNTPQMSTQTGDSAYESGTSALSPLIYPYGMDENVADDEPQYNSSHFEEQFQPFSGDSGISEP</sequence>
<dbReference type="OrthoDB" id="8922241at2759"/>
<evidence type="ECO:0000313" key="4">
    <source>
        <dbReference type="Proteomes" id="UP000250140"/>
    </source>
</evidence>
<feature type="compositionally biased region" description="Polar residues" evidence="1">
    <location>
        <begin position="1"/>
        <end position="10"/>
    </location>
</feature>
<feature type="region of interest" description="Disordered" evidence="1">
    <location>
        <begin position="1"/>
        <end position="21"/>
    </location>
</feature>
<feature type="compositionally biased region" description="Polar residues" evidence="1">
    <location>
        <begin position="340"/>
        <end position="350"/>
    </location>
</feature>
<feature type="domain" description="C2H2-type" evidence="2">
    <location>
        <begin position="181"/>
        <end position="205"/>
    </location>
</feature>
<dbReference type="Gene3D" id="3.30.160.60">
    <property type="entry name" value="Classic Zinc Finger"/>
    <property type="match status" value="1"/>
</dbReference>
<feature type="compositionally biased region" description="Low complexity" evidence="1">
    <location>
        <begin position="467"/>
        <end position="485"/>
    </location>
</feature>
<feature type="region of interest" description="Disordered" evidence="1">
    <location>
        <begin position="132"/>
        <end position="151"/>
    </location>
</feature>
<evidence type="ECO:0000259" key="2">
    <source>
        <dbReference type="SMART" id="SM00355"/>
    </source>
</evidence>
<proteinExistence type="predicted"/>
<protein>
    <recommendedName>
        <fullName evidence="2">C2H2-type domain-containing protein</fullName>
    </recommendedName>
</protein>
<dbReference type="InterPro" id="IPR013087">
    <property type="entry name" value="Znf_C2H2_type"/>
</dbReference>
<feature type="domain" description="C2H2-type" evidence="2">
    <location>
        <begin position="261"/>
        <end position="283"/>
    </location>
</feature>
<accession>A0A8E2F610</accession>
<dbReference type="AlphaFoldDB" id="A0A8E2F610"/>
<reference evidence="3 4" key="1">
    <citation type="journal article" date="2016" name="Nat. Commun.">
        <title>Ectomycorrhizal ecology is imprinted in the genome of the dominant symbiotic fungus Cenococcum geophilum.</title>
        <authorList>
            <consortium name="DOE Joint Genome Institute"/>
            <person name="Peter M."/>
            <person name="Kohler A."/>
            <person name="Ohm R.A."/>
            <person name="Kuo A."/>
            <person name="Krutzmann J."/>
            <person name="Morin E."/>
            <person name="Arend M."/>
            <person name="Barry K.W."/>
            <person name="Binder M."/>
            <person name="Choi C."/>
            <person name="Clum A."/>
            <person name="Copeland A."/>
            <person name="Grisel N."/>
            <person name="Haridas S."/>
            <person name="Kipfer T."/>
            <person name="LaButti K."/>
            <person name="Lindquist E."/>
            <person name="Lipzen A."/>
            <person name="Maire R."/>
            <person name="Meier B."/>
            <person name="Mihaltcheva S."/>
            <person name="Molinier V."/>
            <person name="Murat C."/>
            <person name="Poggeler S."/>
            <person name="Quandt C.A."/>
            <person name="Sperisen C."/>
            <person name="Tritt A."/>
            <person name="Tisserant E."/>
            <person name="Crous P.W."/>
            <person name="Henrissat B."/>
            <person name="Nehls U."/>
            <person name="Egli S."/>
            <person name="Spatafora J.W."/>
            <person name="Grigoriev I.V."/>
            <person name="Martin F.M."/>
        </authorList>
    </citation>
    <scope>NUCLEOTIDE SEQUENCE [LARGE SCALE GENOMIC DNA]</scope>
    <source>
        <strain evidence="3 4">CBS 207.34</strain>
    </source>
</reference>
<feature type="region of interest" description="Disordered" evidence="1">
    <location>
        <begin position="466"/>
        <end position="529"/>
    </location>
</feature>
<keyword evidence="4" id="KW-1185">Reference proteome</keyword>
<organism evidence="3 4">
    <name type="scientific">Glonium stellatum</name>
    <dbReference type="NCBI Taxonomy" id="574774"/>
    <lineage>
        <taxon>Eukaryota</taxon>
        <taxon>Fungi</taxon>
        <taxon>Dikarya</taxon>
        <taxon>Ascomycota</taxon>
        <taxon>Pezizomycotina</taxon>
        <taxon>Dothideomycetes</taxon>
        <taxon>Pleosporomycetidae</taxon>
        <taxon>Gloniales</taxon>
        <taxon>Gloniaceae</taxon>
        <taxon>Glonium</taxon>
    </lineage>
</organism>
<feature type="region of interest" description="Disordered" evidence="1">
    <location>
        <begin position="74"/>
        <end position="96"/>
    </location>
</feature>
<feature type="region of interest" description="Disordered" evidence="1">
    <location>
        <begin position="856"/>
        <end position="886"/>
    </location>
</feature>
<dbReference type="SMART" id="SM00355">
    <property type="entry name" value="ZnF_C2H2"/>
    <property type="match status" value="3"/>
</dbReference>
<feature type="compositionally biased region" description="Basic and acidic residues" evidence="1">
    <location>
        <begin position="325"/>
        <end position="339"/>
    </location>
</feature>
<evidence type="ECO:0000313" key="3">
    <source>
        <dbReference type="EMBL" id="OCL11202.1"/>
    </source>
</evidence>
<feature type="region of interest" description="Disordered" evidence="1">
    <location>
        <begin position="301"/>
        <end position="354"/>
    </location>
</feature>
<name>A0A8E2F610_9PEZI</name>
<dbReference type="EMBL" id="KV749094">
    <property type="protein sequence ID" value="OCL11202.1"/>
    <property type="molecule type" value="Genomic_DNA"/>
</dbReference>
<gene>
    <name evidence="3" type="ORF">AOQ84DRAFT_196602</name>
</gene>
<evidence type="ECO:0000256" key="1">
    <source>
        <dbReference type="SAM" id="MobiDB-lite"/>
    </source>
</evidence>
<dbReference type="Proteomes" id="UP000250140">
    <property type="component" value="Unassembled WGS sequence"/>
</dbReference>
<feature type="domain" description="C2H2-type" evidence="2">
    <location>
        <begin position="210"/>
        <end position="239"/>
    </location>
</feature>
<feature type="compositionally biased region" description="Polar residues" evidence="1">
    <location>
        <begin position="137"/>
        <end position="146"/>
    </location>
</feature>